<dbReference type="InterPro" id="IPR029016">
    <property type="entry name" value="GAF-like_dom_sf"/>
</dbReference>
<evidence type="ECO:0000256" key="7">
    <source>
        <dbReference type="SAM" id="MobiDB-lite"/>
    </source>
</evidence>
<dbReference type="FunFam" id="3.30.450.40:FF:000083">
    <property type="entry name" value="Sensor histidine kinase/response regulator, putative (AFU_orthologue AFUA_4G00660)"/>
    <property type="match status" value="1"/>
</dbReference>
<feature type="region of interest" description="Disordered" evidence="7">
    <location>
        <begin position="348"/>
        <end position="391"/>
    </location>
</feature>
<feature type="non-terminal residue" evidence="10">
    <location>
        <position position="1"/>
    </location>
</feature>
<organism evidence="10 11">
    <name type="scientific">Aureobasidium melanogenum</name>
    <name type="common">Aureobasidium pullulans var. melanogenum</name>
    <dbReference type="NCBI Taxonomy" id="46634"/>
    <lineage>
        <taxon>Eukaryota</taxon>
        <taxon>Fungi</taxon>
        <taxon>Dikarya</taxon>
        <taxon>Ascomycota</taxon>
        <taxon>Pezizomycotina</taxon>
        <taxon>Dothideomycetes</taxon>
        <taxon>Dothideomycetidae</taxon>
        <taxon>Dothideales</taxon>
        <taxon>Saccotheciaceae</taxon>
        <taxon>Aureobasidium</taxon>
    </lineage>
</organism>
<dbReference type="InterPro" id="IPR036097">
    <property type="entry name" value="HisK_dim/P_sf"/>
</dbReference>
<dbReference type="Pfam" id="PF00512">
    <property type="entry name" value="HisKA"/>
    <property type="match status" value="1"/>
</dbReference>
<keyword evidence="5" id="KW-0418">Kinase</keyword>
<dbReference type="OrthoDB" id="10249433at2759"/>
<dbReference type="PROSITE" id="PS50109">
    <property type="entry name" value="HIS_KIN"/>
    <property type="match status" value="1"/>
</dbReference>
<dbReference type="InterPro" id="IPR003594">
    <property type="entry name" value="HATPase_dom"/>
</dbReference>
<evidence type="ECO:0000256" key="5">
    <source>
        <dbReference type="ARBA" id="ARBA00022777"/>
    </source>
</evidence>
<reference evidence="10" key="1">
    <citation type="journal article" date="2021" name="J Fungi (Basel)">
        <title>Virulence traits and population genomics of the black yeast Aureobasidium melanogenum.</title>
        <authorList>
            <person name="Cernosa A."/>
            <person name="Sun X."/>
            <person name="Gostincar C."/>
            <person name="Fang C."/>
            <person name="Gunde-Cimerman N."/>
            <person name="Song Z."/>
        </authorList>
    </citation>
    <scope>NUCLEOTIDE SEQUENCE</scope>
    <source>
        <strain evidence="10">EXF-9911</strain>
    </source>
</reference>
<evidence type="ECO:0000313" key="10">
    <source>
        <dbReference type="EMBL" id="KAG9696261.1"/>
    </source>
</evidence>
<feature type="compositionally biased region" description="Polar residues" evidence="7">
    <location>
        <begin position="1071"/>
        <end position="1080"/>
    </location>
</feature>
<proteinExistence type="predicted"/>
<keyword evidence="3 6" id="KW-0597">Phosphoprotein</keyword>
<evidence type="ECO:0000259" key="8">
    <source>
        <dbReference type="PROSITE" id="PS50109"/>
    </source>
</evidence>
<dbReference type="SUPFAM" id="SSF55874">
    <property type="entry name" value="ATPase domain of HSP90 chaperone/DNA topoisomerase II/histidine kinase"/>
    <property type="match status" value="1"/>
</dbReference>
<feature type="compositionally biased region" description="Polar residues" evidence="7">
    <location>
        <begin position="348"/>
        <end position="368"/>
    </location>
</feature>
<dbReference type="SUPFAM" id="SSF55781">
    <property type="entry name" value="GAF domain-like"/>
    <property type="match status" value="1"/>
</dbReference>
<dbReference type="InterPro" id="IPR003661">
    <property type="entry name" value="HisK_dim/P_dom"/>
</dbReference>
<dbReference type="Proteomes" id="UP000779574">
    <property type="component" value="Unassembled WGS sequence"/>
</dbReference>
<dbReference type="SMART" id="SM00388">
    <property type="entry name" value="HisKA"/>
    <property type="match status" value="1"/>
</dbReference>
<dbReference type="GO" id="GO:0000155">
    <property type="term" value="F:phosphorelay sensor kinase activity"/>
    <property type="evidence" value="ECO:0007669"/>
    <property type="project" value="InterPro"/>
</dbReference>
<dbReference type="InterPro" id="IPR011006">
    <property type="entry name" value="CheY-like_superfamily"/>
</dbReference>
<gene>
    <name evidence="10" type="ORF">KCU76_g3860</name>
</gene>
<evidence type="ECO:0000256" key="4">
    <source>
        <dbReference type="ARBA" id="ARBA00022679"/>
    </source>
</evidence>
<dbReference type="SUPFAM" id="SSF47384">
    <property type="entry name" value="Homodimeric domain of signal transducing histidine kinase"/>
    <property type="match status" value="1"/>
</dbReference>
<dbReference type="InterPro" id="IPR001789">
    <property type="entry name" value="Sig_transdc_resp-reg_receiver"/>
</dbReference>
<dbReference type="EC" id="2.7.13.3" evidence="2"/>
<feature type="region of interest" description="Disordered" evidence="7">
    <location>
        <begin position="1059"/>
        <end position="1095"/>
    </location>
</feature>
<evidence type="ECO:0000313" key="11">
    <source>
        <dbReference type="Proteomes" id="UP000779574"/>
    </source>
</evidence>
<dbReference type="EMBL" id="JAHFXF010000107">
    <property type="protein sequence ID" value="KAG9696261.1"/>
    <property type="molecule type" value="Genomic_DNA"/>
</dbReference>
<dbReference type="CDD" id="cd17546">
    <property type="entry name" value="REC_hyHK_CKI1_RcsC-like"/>
    <property type="match status" value="1"/>
</dbReference>
<dbReference type="Gene3D" id="3.40.50.2300">
    <property type="match status" value="1"/>
</dbReference>
<dbReference type="PRINTS" id="PR00344">
    <property type="entry name" value="BCTRLSENSOR"/>
</dbReference>
<dbReference type="PANTHER" id="PTHR43047">
    <property type="entry name" value="TWO-COMPONENT HISTIDINE PROTEIN KINASE"/>
    <property type="match status" value="1"/>
</dbReference>
<accession>A0A9P8EQI0</accession>
<dbReference type="Gene3D" id="3.30.565.10">
    <property type="entry name" value="Histidine kinase-like ATPase, C-terminal domain"/>
    <property type="match status" value="1"/>
</dbReference>
<evidence type="ECO:0000256" key="2">
    <source>
        <dbReference type="ARBA" id="ARBA00012438"/>
    </source>
</evidence>
<dbReference type="AlphaFoldDB" id="A0A9P8EQI0"/>
<dbReference type="GO" id="GO:0009927">
    <property type="term" value="F:histidine phosphotransfer kinase activity"/>
    <property type="evidence" value="ECO:0007669"/>
    <property type="project" value="TreeGrafter"/>
</dbReference>
<feature type="modified residue" description="4-aspartylphosphate" evidence="6">
    <location>
        <position position="1155"/>
    </location>
</feature>
<dbReference type="SMART" id="SM00448">
    <property type="entry name" value="REC"/>
    <property type="match status" value="1"/>
</dbReference>
<dbReference type="PANTHER" id="PTHR43047:SF72">
    <property type="entry name" value="OSMOSENSING HISTIDINE PROTEIN KINASE SLN1"/>
    <property type="match status" value="1"/>
</dbReference>
<dbReference type="InterPro" id="IPR005467">
    <property type="entry name" value="His_kinase_dom"/>
</dbReference>
<reference evidence="10" key="2">
    <citation type="submission" date="2021-08" db="EMBL/GenBank/DDBJ databases">
        <authorList>
            <person name="Gostincar C."/>
            <person name="Sun X."/>
            <person name="Song Z."/>
            <person name="Gunde-Cimerman N."/>
        </authorList>
    </citation>
    <scope>NUCLEOTIDE SEQUENCE</scope>
    <source>
        <strain evidence="10">EXF-9911</strain>
    </source>
</reference>
<feature type="domain" description="Response regulatory" evidence="9">
    <location>
        <begin position="1104"/>
        <end position="1225"/>
    </location>
</feature>
<name>A0A9P8EQI0_AURME</name>
<keyword evidence="4" id="KW-0808">Transferase</keyword>
<dbReference type="SMART" id="SM00387">
    <property type="entry name" value="HATPase_c"/>
    <property type="match status" value="1"/>
</dbReference>
<dbReference type="CDD" id="cd00082">
    <property type="entry name" value="HisKA"/>
    <property type="match status" value="1"/>
</dbReference>
<dbReference type="InterPro" id="IPR004358">
    <property type="entry name" value="Sig_transdc_His_kin-like_C"/>
</dbReference>
<dbReference type="PROSITE" id="PS50110">
    <property type="entry name" value="RESPONSE_REGULATORY"/>
    <property type="match status" value="1"/>
</dbReference>
<dbReference type="InterPro" id="IPR036890">
    <property type="entry name" value="HATPase_C_sf"/>
</dbReference>
<dbReference type="Gene3D" id="1.10.287.130">
    <property type="match status" value="1"/>
</dbReference>
<dbReference type="GO" id="GO:0005886">
    <property type="term" value="C:plasma membrane"/>
    <property type="evidence" value="ECO:0007669"/>
    <property type="project" value="TreeGrafter"/>
</dbReference>
<comment type="catalytic activity">
    <reaction evidence="1">
        <text>ATP + protein L-histidine = ADP + protein N-phospho-L-histidine.</text>
        <dbReference type="EC" id="2.7.13.3"/>
    </reaction>
</comment>
<protein>
    <recommendedName>
        <fullName evidence="2">histidine kinase</fullName>
        <ecNumber evidence="2">2.7.13.3</ecNumber>
    </recommendedName>
</protein>
<dbReference type="Gene3D" id="3.30.450.40">
    <property type="match status" value="1"/>
</dbReference>
<dbReference type="SUPFAM" id="SSF52172">
    <property type="entry name" value="CheY-like"/>
    <property type="match status" value="1"/>
</dbReference>
<evidence type="ECO:0000259" key="9">
    <source>
        <dbReference type="PROSITE" id="PS50110"/>
    </source>
</evidence>
<comment type="caution">
    <text evidence="10">The sequence shown here is derived from an EMBL/GenBank/DDBJ whole genome shotgun (WGS) entry which is preliminary data.</text>
</comment>
<evidence type="ECO:0000256" key="6">
    <source>
        <dbReference type="PROSITE-ProRule" id="PRU00169"/>
    </source>
</evidence>
<evidence type="ECO:0000256" key="3">
    <source>
        <dbReference type="ARBA" id="ARBA00022553"/>
    </source>
</evidence>
<dbReference type="Pfam" id="PF00072">
    <property type="entry name" value="Response_reg"/>
    <property type="match status" value="1"/>
</dbReference>
<sequence>MEPDPRELEKMLPDCPERQLQLGVASDYPAAQKAVNSGIVVGTPDVNASSQAKTFNEESSITFYAAASGELVELVTKDRGVMPSQGGSDSVQEWLRLRALARYFAPYNITADDVNADRGEPAPPSLAKSPLLTAVTQNGALRMNCDRAFVSLIDSSTQYILAEATRSISIRDSTNFAHPQDALFLGVQNLNKEYGICPQSVAIFTDRTGRRAVNTHDVVANTTRYVIRDLREMDQYRHCPYVVGFPHMVSYAEVPVKSASGHVLGTYCVMDNKIRDDFFNDSTIEILNDIAACITEQLELHAIKQESGRGVQMMRGLSDFIESRRSGAESTNISRKGSLSNAVDYFDSQQQKLESPTSPSASPDSQKQTSDESAKQTSTPPTPREDLFSVKSPGVCEPALDMSNKPLAGCQTMKDIYSGAAHLIRDAIDIEGLVFLHGSTDDAMTSLDRSLTKPTITINASDTNATSSLCEVLGSSVVPGGCNLGTLHQPLVIHDTALRYLIKNFPRGCVFVSDTQGNPVFDKDGAFIAQTYTQQNSSAAVEVSSELQALIRKARSLIFLPLWDSTQEKFIVGMLGWTSDPTRVLAEQDMTCLSAFGNTFMTEIARTEMTELARAKSDFLSSISHELRSPLHGIHAAVDLLQDPEHDSRAELVEMIQSCSSTLLDTLNHVLDFSRVSKLTDVKIGAQPLTSGETADVTNAFGDLTQEYLCDLVLSVVEGVHFGQASRKATFDKLQSTIVNYAAKSHFSSDTTSLDVASNNDTLSQGSEAVAVYVNIESRSDWCMMVPAGAWKRLVMNLFANAMKYTEQGFVEVSLKIVQDPSVPTTRCAHLTVSDTGIGMSPDFLDRLYQPFVQENPIADGTGLGLSIVKKIVEDLQGTIEVQSTQGVGTRFDVLIPVPDSDPLDETRPMGGQRLDPNATLKGRTICLLSPSGIHTDKTTQNALQLRRTATMQSYVRSVADSWFGMDVTTSDNLEGLDADILLVEETYLASLIATNPGILNKLSKQRIVLVDAQSSHNPNKLRFPGSTVNLSYPLSPKALVRAFTASLTSSVQHRALPLRSLSPVRHEQDTTQPISQSPTKIAKDSPQDQSPAHETIATQDKQHFLLVDDNAINLRLLSTFMKKLNYTSETAVNGLEAFEKFKTSSLPFTTILMDISMPVMNGYESSRAIRGYEKEGGMEKVRIIALTGLGSEASKMEAKASGIDEFYTKPVKFDALKELLQKESQKVGLY</sequence>
<evidence type="ECO:0000256" key="1">
    <source>
        <dbReference type="ARBA" id="ARBA00000085"/>
    </source>
</evidence>
<dbReference type="Pfam" id="PF02518">
    <property type="entry name" value="HATPase_c"/>
    <property type="match status" value="1"/>
</dbReference>
<feature type="domain" description="Histidine kinase" evidence="8">
    <location>
        <begin position="622"/>
        <end position="900"/>
    </location>
</feature>